<accession>A0A640SQ48</accession>
<dbReference type="EMBL" id="BLIO01000001">
    <property type="protein sequence ID" value="GFE13437.1"/>
    <property type="molecule type" value="Genomic_DNA"/>
</dbReference>
<evidence type="ECO:0000256" key="1">
    <source>
        <dbReference type="SAM" id="MobiDB-lite"/>
    </source>
</evidence>
<sequence length="63" mass="7085">MSRHTHQILRAHTKGGPGERMCRRIIRPFLGIARQGRFRAASDAKSRRESGSSDKAAVRRPAM</sequence>
<comment type="caution">
    <text evidence="2">The sequence shown here is derived from an EMBL/GenBank/DDBJ whole genome shotgun (WGS) entry which is preliminary data.</text>
</comment>
<feature type="compositionally biased region" description="Basic and acidic residues" evidence="1">
    <location>
        <begin position="40"/>
        <end position="52"/>
    </location>
</feature>
<keyword evidence="3" id="KW-1185">Reference proteome</keyword>
<feature type="region of interest" description="Disordered" evidence="1">
    <location>
        <begin position="36"/>
        <end position="63"/>
    </location>
</feature>
<dbReference type="Proteomes" id="UP000430079">
    <property type="component" value="Unassembled WGS sequence"/>
</dbReference>
<proteinExistence type="predicted"/>
<evidence type="ECO:0000313" key="3">
    <source>
        <dbReference type="Proteomes" id="UP000430079"/>
    </source>
</evidence>
<reference evidence="2 3" key="1">
    <citation type="submission" date="2019-12" db="EMBL/GenBank/DDBJ databases">
        <title>Whole genome shotgun sequence of Streptomyces hygroscopicus subsp. glebosus NBRC 13786.</title>
        <authorList>
            <person name="Ichikawa N."/>
            <person name="Kimura A."/>
            <person name="Kitahashi Y."/>
            <person name="Komaki H."/>
            <person name="Tamura T."/>
        </authorList>
    </citation>
    <scope>NUCLEOTIDE SEQUENCE [LARGE SCALE GENOMIC DNA]</scope>
    <source>
        <strain evidence="2 3">NBRC 13786</strain>
    </source>
</reference>
<protein>
    <submittedName>
        <fullName evidence="2">Uncharacterized protein</fullName>
    </submittedName>
</protein>
<dbReference type="AlphaFoldDB" id="A0A640SQ48"/>
<name>A0A640SQ48_9ACTN</name>
<evidence type="ECO:0000313" key="2">
    <source>
        <dbReference type="EMBL" id="GFE13437.1"/>
    </source>
</evidence>
<organism evidence="2 3">
    <name type="scientific">Streptomyces glebosus</name>
    <dbReference type="NCBI Taxonomy" id="249580"/>
    <lineage>
        <taxon>Bacteria</taxon>
        <taxon>Bacillati</taxon>
        <taxon>Actinomycetota</taxon>
        <taxon>Actinomycetes</taxon>
        <taxon>Kitasatosporales</taxon>
        <taxon>Streptomycetaceae</taxon>
        <taxon>Streptomyces</taxon>
    </lineage>
</organism>
<gene>
    <name evidence="2" type="ORF">Sgleb_14840</name>
</gene>